<evidence type="ECO:0000313" key="1">
    <source>
        <dbReference type="EMBL" id="PKR81201.1"/>
    </source>
</evidence>
<dbReference type="AlphaFoldDB" id="A0A2I0R3Q5"/>
<comment type="caution">
    <text evidence="1">The sequence shown here is derived from an EMBL/GenBank/DDBJ whole genome shotgun (WGS) entry which is preliminary data.</text>
</comment>
<gene>
    <name evidence="1" type="ORF">CW751_06345</name>
</gene>
<proteinExistence type="predicted"/>
<sequence>MLLKSLALQKIVNMASAEREEERQAKVASLLKDIRSGEEKSIIEALKALKVNGDDQVIKPIIKVWNAGVSDLAEQEIITFLGDIKSTTSADTLMSILLDTAYNAIHLPLLTTIWNSKVDYSEYIVEFVNLAVKHDFMVSLECLTIIENMEGPFEEHHILDAEILLREYVDREKDNQNVDDKKFSLILELSKLINSFDERTM</sequence>
<organism evidence="1 2">
    <name type="scientific">Brumimicrobium salinarum</name>
    <dbReference type="NCBI Taxonomy" id="2058658"/>
    <lineage>
        <taxon>Bacteria</taxon>
        <taxon>Pseudomonadati</taxon>
        <taxon>Bacteroidota</taxon>
        <taxon>Flavobacteriia</taxon>
        <taxon>Flavobacteriales</taxon>
        <taxon>Crocinitomicaceae</taxon>
        <taxon>Brumimicrobium</taxon>
    </lineage>
</organism>
<keyword evidence="2" id="KW-1185">Reference proteome</keyword>
<dbReference type="Proteomes" id="UP000236654">
    <property type="component" value="Unassembled WGS sequence"/>
</dbReference>
<evidence type="ECO:0000313" key="2">
    <source>
        <dbReference type="Proteomes" id="UP000236654"/>
    </source>
</evidence>
<reference evidence="1 2" key="1">
    <citation type="submission" date="2017-12" db="EMBL/GenBank/DDBJ databases">
        <title>The draft genome sequence of Brumimicrobium saltpan LHR20.</title>
        <authorList>
            <person name="Do Z.-J."/>
            <person name="Luo H.-R."/>
        </authorList>
    </citation>
    <scope>NUCLEOTIDE SEQUENCE [LARGE SCALE GENOMIC DNA]</scope>
    <source>
        <strain evidence="1 2">LHR20</strain>
    </source>
</reference>
<protein>
    <submittedName>
        <fullName evidence="1">Uncharacterized protein</fullName>
    </submittedName>
</protein>
<accession>A0A2I0R3Q5</accession>
<dbReference type="EMBL" id="PJNI01000005">
    <property type="protein sequence ID" value="PKR81201.1"/>
    <property type="molecule type" value="Genomic_DNA"/>
</dbReference>
<name>A0A2I0R3Q5_9FLAO</name>